<evidence type="ECO:0000256" key="2">
    <source>
        <dbReference type="ARBA" id="ARBA00023002"/>
    </source>
</evidence>
<dbReference type="InterPro" id="IPR020829">
    <property type="entry name" value="GlycerAld_3-P_DH_cat"/>
</dbReference>
<evidence type="ECO:0000256" key="3">
    <source>
        <dbReference type="PIRSR" id="PIRSR000149-1"/>
    </source>
</evidence>
<reference evidence="10 11" key="1">
    <citation type="journal article" date="2015" name="Nature">
        <title>rRNA introns, odd ribosomes, and small enigmatic genomes across a large radiation of phyla.</title>
        <authorList>
            <person name="Brown C.T."/>
            <person name="Hug L.A."/>
            <person name="Thomas B.C."/>
            <person name="Sharon I."/>
            <person name="Castelle C.J."/>
            <person name="Singh A."/>
            <person name="Wilkins M.J."/>
            <person name="Williams K.H."/>
            <person name="Banfield J.F."/>
        </authorList>
    </citation>
    <scope>NUCLEOTIDE SEQUENCE [LARGE SCALE GENOMIC DNA]</scope>
</reference>
<dbReference type="SUPFAM" id="SSF55347">
    <property type="entry name" value="Glyceraldehyde-3-phosphate dehydrogenase-like, C-terminal domain"/>
    <property type="match status" value="1"/>
</dbReference>
<dbReference type="EC" id="1.2.1.-" evidence="8"/>
<evidence type="ECO:0000313" key="10">
    <source>
        <dbReference type="EMBL" id="KKQ17968.1"/>
    </source>
</evidence>
<dbReference type="GO" id="GO:0050661">
    <property type="term" value="F:NADP binding"/>
    <property type="evidence" value="ECO:0007669"/>
    <property type="project" value="InterPro"/>
</dbReference>
<dbReference type="NCBIfam" id="TIGR01534">
    <property type="entry name" value="GAPDH-I"/>
    <property type="match status" value="1"/>
</dbReference>
<evidence type="ECO:0000256" key="5">
    <source>
        <dbReference type="PIRSR" id="PIRSR000149-3"/>
    </source>
</evidence>
<dbReference type="PANTHER" id="PTHR43148">
    <property type="entry name" value="GLYCERALDEHYDE-3-PHOSPHATE DEHYDROGENASE 2"/>
    <property type="match status" value="1"/>
</dbReference>
<feature type="binding site" evidence="4">
    <location>
        <position position="245"/>
    </location>
    <ligand>
        <name>D-glyceraldehyde 3-phosphate</name>
        <dbReference type="ChEBI" id="CHEBI:59776"/>
    </ligand>
</feature>
<dbReference type="InterPro" id="IPR020828">
    <property type="entry name" value="GlycerAld_3-P_DH_NAD(P)-bd"/>
</dbReference>
<feature type="binding site" evidence="5">
    <location>
        <position position="328"/>
    </location>
    <ligand>
        <name>NAD(+)</name>
        <dbReference type="ChEBI" id="CHEBI:57540"/>
    </ligand>
</feature>
<dbReference type="PIRSF" id="PIRSF000149">
    <property type="entry name" value="GAP_DH"/>
    <property type="match status" value="1"/>
</dbReference>
<organism evidence="10 11">
    <name type="scientific">Berkelbacteria bacterium GW2011_GWA1_36_9</name>
    <dbReference type="NCBI Taxonomy" id="1618331"/>
    <lineage>
        <taxon>Bacteria</taxon>
        <taxon>Candidatus Berkelbacteria</taxon>
    </lineage>
</organism>
<keyword evidence="2 8" id="KW-0560">Oxidoreductase</keyword>
<sequence length="347" mass="38105">MKIAINGFGRIGRTFFRAAFAENLEIVAINDLGDLKTLAHLLKYDSNYGKFESEIVVQNDSLQIGNKTIKMLSEKDPANLPWKDLGVDLVIESTGVFTTYDSASKHITAGAKNVIVTAPCKGAPTQGSESRHEVVGKEKIKTIVLGINEEEFDPANKVISMASCTTNALAPVADVLHKNFKILKSTMTTIHSYTMDQRLQDDAHKDLRRARAAALSIIPTTTGATVAATEVLPDLKDKMDGISYRVPTATVSLLEFVALLEKNTTKEEINEAFKKSASDPKYQEAIDVSAEPLVSTDFKGNPHGAIVDLLSTQVVDGNLVRVVAWYDNEMGYSYRLVKFCQYINNKK</sequence>
<evidence type="ECO:0000256" key="1">
    <source>
        <dbReference type="ARBA" id="ARBA00007406"/>
    </source>
</evidence>
<evidence type="ECO:0000259" key="9">
    <source>
        <dbReference type="SMART" id="SM00846"/>
    </source>
</evidence>
<dbReference type="CDD" id="cd05214">
    <property type="entry name" value="GAPDH_I_N"/>
    <property type="match status" value="1"/>
</dbReference>
<feature type="binding site" evidence="5">
    <location>
        <begin position="10"/>
        <end position="11"/>
    </location>
    <ligand>
        <name>NAD(+)</name>
        <dbReference type="ChEBI" id="CHEBI:57540"/>
    </ligand>
</feature>
<name>A0A0G0FFU1_9BACT</name>
<proteinExistence type="inferred from homology"/>
<dbReference type="Pfam" id="PF02800">
    <property type="entry name" value="Gp_dh_C"/>
    <property type="match status" value="1"/>
</dbReference>
<evidence type="ECO:0000256" key="6">
    <source>
        <dbReference type="PIRSR" id="PIRSR000149-4"/>
    </source>
</evidence>
<dbReference type="PRINTS" id="PR00078">
    <property type="entry name" value="G3PDHDRGNASE"/>
</dbReference>
<dbReference type="PATRIC" id="fig|1618331.3.peg.666"/>
<dbReference type="GO" id="GO:0006006">
    <property type="term" value="P:glucose metabolic process"/>
    <property type="evidence" value="ECO:0007669"/>
    <property type="project" value="InterPro"/>
</dbReference>
<protein>
    <recommendedName>
        <fullName evidence="8">Glyceraldehyde-3-phosphate dehydrogenase</fullName>
        <ecNumber evidence="8">1.2.1.-</ecNumber>
    </recommendedName>
</protein>
<dbReference type="GO" id="GO:0051287">
    <property type="term" value="F:NAD binding"/>
    <property type="evidence" value="ECO:0007669"/>
    <property type="project" value="InterPro"/>
</dbReference>
<dbReference type="EMBL" id="LBSM01000012">
    <property type="protein sequence ID" value="KKQ17968.1"/>
    <property type="molecule type" value="Genomic_DNA"/>
</dbReference>
<feature type="binding site" evidence="5">
    <location>
        <position position="117"/>
    </location>
    <ligand>
        <name>NAD(+)</name>
        <dbReference type="ChEBI" id="CHEBI:57540"/>
    </ligand>
</feature>
<comment type="caution">
    <text evidence="10">The sequence shown here is derived from an EMBL/GenBank/DDBJ whole genome shotgun (WGS) entry which is preliminary data.</text>
</comment>
<feature type="site" description="Activates thiol group during catalysis" evidence="6">
    <location>
        <position position="191"/>
    </location>
</feature>
<feature type="binding site" evidence="4">
    <location>
        <position position="194"/>
    </location>
    <ligand>
        <name>D-glyceraldehyde 3-phosphate</name>
        <dbReference type="ChEBI" id="CHEBI:59776"/>
    </ligand>
</feature>
<dbReference type="FunFam" id="3.40.50.720:FF:000001">
    <property type="entry name" value="Glyceraldehyde-3-phosphate dehydrogenase"/>
    <property type="match status" value="1"/>
</dbReference>
<feature type="binding site" evidence="4">
    <location>
        <begin position="163"/>
        <end position="165"/>
    </location>
    <ligand>
        <name>D-glyceraldehyde 3-phosphate</name>
        <dbReference type="ChEBI" id="CHEBI:59776"/>
    </ligand>
</feature>
<feature type="domain" description="Glyceraldehyde 3-phosphate dehydrogenase NAD(P) binding" evidence="9">
    <location>
        <begin position="1"/>
        <end position="164"/>
    </location>
</feature>
<evidence type="ECO:0000313" key="11">
    <source>
        <dbReference type="Proteomes" id="UP000034508"/>
    </source>
</evidence>
<dbReference type="Pfam" id="PF00044">
    <property type="entry name" value="Gp_dh_N"/>
    <property type="match status" value="1"/>
</dbReference>
<dbReference type="SMART" id="SM00846">
    <property type="entry name" value="Gp_dh_N"/>
    <property type="match status" value="1"/>
</dbReference>
<dbReference type="Gene3D" id="3.40.50.720">
    <property type="entry name" value="NAD(P)-binding Rossmann-like Domain"/>
    <property type="match status" value="1"/>
</dbReference>
<dbReference type="SUPFAM" id="SSF51735">
    <property type="entry name" value="NAD(P)-binding Rossmann-fold domains"/>
    <property type="match status" value="1"/>
</dbReference>
<dbReference type="AlphaFoldDB" id="A0A0G0FFU1"/>
<dbReference type="GO" id="GO:0016620">
    <property type="term" value="F:oxidoreductase activity, acting on the aldehyde or oxo group of donors, NAD or NADP as acceptor"/>
    <property type="evidence" value="ECO:0007669"/>
    <property type="project" value="InterPro"/>
</dbReference>
<accession>A0A0G0FFU1</accession>
<dbReference type="Gene3D" id="3.30.360.10">
    <property type="entry name" value="Dihydrodipicolinate Reductase, domain 2"/>
    <property type="match status" value="1"/>
</dbReference>
<evidence type="ECO:0000256" key="8">
    <source>
        <dbReference type="RuleBase" id="RU361160"/>
    </source>
</evidence>
<dbReference type="Proteomes" id="UP000034508">
    <property type="component" value="Unassembled WGS sequence"/>
</dbReference>
<comment type="similarity">
    <text evidence="1 7">Belongs to the glyceraldehyde-3-phosphate dehydrogenase family.</text>
</comment>
<dbReference type="FunFam" id="3.30.360.10:FF:000002">
    <property type="entry name" value="Glyceraldehyde-3-phosphate dehydrogenase"/>
    <property type="match status" value="1"/>
</dbReference>
<dbReference type="PROSITE" id="PS00071">
    <property type="entry name" value="GAPDH"/>
    <property type="match status" value="1"/>
</dbReference>
<keyword evidence="5" id="KW-0547">Nucleotide-binding</keyword>
<dbReference type="InterPro" id="IPR036291">
    <property type="entry name" value="NAD(P)-bd_dom_sf"/>
</dbReference>
<feature type="binding site" evidence="4">
    <location>
        <begin position="222"/>
        <end position="223"/>
    </location>
    <ligand>
        <name>D-glyceraldehyde 3-phosphate</name>
        <dbReference type="ChEBI" id="CHEBI:59776"/>
    </ligand>
</feature>
<dbReference type="InterPro" id="IPR006424">
    <property type="entry name" value="Glyceraldehyde-3-P_DH_1"/>
</dbReference>
<feature type="active site" description="Nucleophile" evidence="3">
    <location>
        <position position="164"/>
    </location>
</feature>
<evidence type="ECO:0000256" key="7">
    <source>
        <dbReference type="RuleBase" id="RU000397"/>
    </source>
</evidence>
<keyword evidence="5" id="KW-0520">NAD</keyword>
<dbReference type="InterPro" id="IPR020831">
    <property type="entry name" value="GlycerAld/Erythrose_P_DH"/>
</dbReference>
<evidence type="ECO:0000256" key="4">
    <source>
        <dbReference type="PIRSR" id="PIRSR000149-2"/>
    </source>
</evidence>
<gene>
    <name evidence="10" type="ORF">US31_C0012G0009</name>
</gene>
<dbReference type="CDD" id="cd18126">
    <property type="entry name" value="GAPDH_I_C"/>
    <property type="match status" value="1"/>
</dbReference>
<feature type="binding site" evidence="5">
    <location>
        <position position="31"/>
    </location>
    <ligand>
        <name>NAD(+)</name>
        <dbReference type="ChEBI" id="CHEBI:57540"/>
    </ligand>
</feature>
<dbReference type="InterPro" id="IPR020830">
    <property type="entry name" value="GlycerAld_3-P_DH_AS"/>
</dbReference>